<dbReference type="InterPro" id="IPR020288">
    <property type="entry name" value="Sheath_initiator"/>
</dbReference>
<evidence type="ECO:0008006" key="3">
    <source>
        <dbReference type="Google" id="ProtNLM"/>
    </source>
</evidence>
<reference evidence="1 2" key="1">
    <citation type="submission" date="2016-03" db="EMBL/GenBank/DDBJ databases">
        <title>Draft genome sequence of Paenibacillus glacialis DSM 22343.</title>
        <authorList>
            <person name="Shin S.-K."/>
            <person name="Yi H."/>
        </authorList>
    </citation>
    <scope>NUCLEOTIDE SEQUENCE [LARGE SCALE GENOMIC DNA]</scope>
    <source>
        <strain evidence="1 2">DSM 22343</strain>
    </source>
</reference>
<dbReference type="Gene3D" id="3.10.450.40">
    <property type="match status" value="1"/>
</dbReference>
<dbReference type="RefSeq" id="WP_068537606.1">
    <property type="nucleotide sequence ID" value="NZ_LVJH01000070.1"/>
</dbReference>
<sequence length="137" mass="15626">MIPHSDFEMSDEELEPVALPSRTYKLDLVNKRISSQTIDGLDAIKQVVFKILSTTRFEHLIYSNDFGSEVDLSASRGRSVFESEVERWVKEALTQDDRIVAVTGFKFAYELDNALVHFTVESEFGRYQETKELGNGV</sequence>
<gene>
    <name evidence="1" type="ORF">PGLA_23360</name>
</gene>
<dbReference type="EMBL" id="LVJH01000070">
    <property type="protein sequence ID" value="OAB33863.1"/>
    <property type="molecule type" value="Genomic_DNA"/>
</dbReference>
<comment type="caution">
    <text evidence="1">The sequence shown here is derived from an EMBL/GenBank/DDBJ whole genome shotgun (WGS) entry which is preliminary data.</text>
</comment>
<dbReference type="OrthoDB" id="89089at2"/>
<accession>A0A162LT23</accession>
<dbReference type="Proteomes" id="UP000076967">
    <property type="component" value="Unassembled WGS sequence"/>
</dbReference>
<evidence type="ECO:0000313" key="2">
    <source>
        <dbReference type="Proteomes" id="UP000076967"/>
    </source>
</evidence>
<dbReference type="Pfam" id="PF10934">
    <property type="entry name" value="Sheath_initiator"/>
    <property type="match status" value="1"/>
</dbReference>
<evidence type="ECO:0000313" key="1">
    <source>
        <dbReference type="EMBL" id="OAB33863.1"/>
    </source>
</evidence>
<keyword evidence="2" id="KW-1185">Reference proteome</keyword>
<protein>
    <recommendedName>
        <fullName evidence="3">DUF2634 domain-containing protein</fullName>
    </recommendedName>
</protein>
<dbReference type="AlphaFoldDB" id="A0A162LT23"/>
<proteinExistence type="predicted"/>
<dbReference type="SUPFAM" id="SSF160719">
    <property type="entry name" value="gpW/gp25-like"/>
    <property type="match status" value="1"/>
</dbReference>
<dbReference type="STRING" id="494026.PGLA_23360"/>
<organism evidence="1 2">
    <name type="scientific">Paenibacillus glacialis</name>
    <dbReference type="NCBI Taxonomy" id="494026"/>
    <lineage>
        <taxon>Bacteria</taxon>
        <taxon>Bacillati</taxon>
        <taxon>Bacillota</taxon>
        <taxon>Bacilli</taxon>
        <taxon>Bacillales</taxon>
        <taxon>Paenibacillaceae</taxon>
        <taxon>Paenibacillus</taxon>
    </lineage>
</organism>
<name>A0A162LT23_9BACL</name>